<keyword evidence="1" id="KW-0812">Transmembrane</keyword>
<protein>
    <submittedName>
        <fullName evidence="2">Uncharacterized protein</fullName>
    </submittedName>
</protein>
<evidence type="ECO:0000313" key="2">
    <source>
        <dbReference type="EMBL" id="ADI64821.1"/>
    </source>
</evidence>
<keyword evidence="1" id="KW-0472">Membrane</keyword>
<keyword evidence="3" id="KW-1185">Reference proteome</keyword>
<sequence>MVSKSLLTLSFSICFSSSTTLFVRFSILFTWSIMIDFYQLLCSQLLQYLSV</sequence>
<dbReference type="Proteomes" id="UP000001511">
    <property type="component" value="Chromosome"/>
</dbReference>
<evidence type="ECO:0000313" key="3">
    <source>
        <dbReference type="Proteomes" id="UP000001511"/>
    </source>
</evidence>
<keyword evidence="1" id="KW-1133">Transmembrane helix</keyword>
<organism evidence="2 3">
    <name type="scientific">Nostoc azollae (strain 0708)</name>
    <name type="common">Anabaena azollae (strain 0708)</name>
    <dbReference type="NCBI Taxonomy" id="551115"/>
    <lineage>
        <taxon>Bacteria</taxon>
        <taxon>Bacillati</taxon>
        <taxon>Cyanobacteriota</taxon>
        <taxon>Cyanophyceae</taxon>
        <taxon>Nostocales</taxon>
        <taxon>Nostocaceae</taxon>
        <taxon>Trichormus</taxon>
    </lineage>
</organism>
<name>D7E1E4_NOSA0</name>
<dbReference type="HOGENOM" id="CLU_3101491_0_0_3"/>
<proteinExistence type="predicted"/>
<reference evidence="2 3" key="1">
    <citation type="journal article" date="2010" name="PLoS ONE">
        <title>Genome erosion in a nitrogen-fixing vertically transmitted endosymbiotic multicellular cyanobacterium.</title>
        <authorList>
            <person name="Ran L."/>
            <person name="Larsson J."/>
            <person name="Vigil-Stenman T."/>
            <person name="Nylander J.A."/>
            <person name="Ininbergs K."/>
            <person name="Zheng W.W."/>
            <person name="Lapidus A."/>
            <person name="Lowry S."/>
            <person name="Haselkorn R."/>
            <person name="Bergman B."/>
        </authorList>
    </citation>
    <scope>NUCLEOTIDE SEQUENCE [LARGE SCALE GENOMIC DNA]</scope>
    <source>
        <strain evidence="2 3">0708</strain>
    </source>
</reference>
<dbReference type="AlphaFoldDB" id="D7E1E4"/>
<dbReference type="KEGG" id="naz:Aazo_3049"/>
<evidence type="ECO:0000256" key="1">
    <source>
        <dbReference type="SAM" id="Phobius"/>
    </source>
</evidence>
<gene>
    <name evidence="2" type="ordered locus">Aazo_3049</name>
</gene>
<accession>D7E1E4</accession>
<feature type="transmembrane region" description="Helical" evidence="1">
    <location>
        <begin position="21"/>
        <end position="41"/>
    </location>
</feature>
<dbReference type="EMBL" id="CP002059">
    <property type="protein sequence ID" value="ADI64821.1"/>
    <property type="molecule type" value="Genomic_DNA"/>
</dbReference>